<dbReference type="EMBL" id="KV875093">
    <property type="protein sequence ID" value="OIW34826.1"/>
    <property type="molecule type" value="Genomic_DNA"/>
</dbReference>
<dbReference type="InParanoid" id="A0A1J7K3R8"/>
<dbReference type="Proteomes" id="UP000182658">
    <property type="component" value="Unassembled WGS sequence"/>
</dbReference>
<evidence type="ECO:0000313" key="1">
    <source>
        <dbReference type="EMBL" id="OIW34826.1"/>
    </source>
</evidence>
<protein>
    <submittedName>
        <fullName evidence="1">Uncharacterized protein</fullName>
    </submittedName>
</protein>
<accession>A0A1J7K3R8</accession>
<name>A0A1J7K3R8_9PEZI</name>
<proteinExistence type="predicted"/>
<organism evidence="1 2">
    <name type="scientific">Coniochaeta ligniaria NRRL 30616</name>
    <dbReference type="NCBI Taxonomy" id="1408157"/>
    <lineage>
        <taxon>Eukaryota</taxon>
        <taxon>Fungi</taxon>
        <taxon>Dikarya</taxon>
        <taxon>Ascomycota</taxon>
        <taxon>Pezizomycotina</taxon>
        <taxon>Sordariomycetes</taxon>
        <taxon>Sordariomycetidae</taxon>
        <taxon>Coniochaetales</taxon>
        <taxon>Coniochaetaceae</taxon>
        <taxon>Coniochaeta</taxon>
    </lineage>
</organism>
<gene>
    <name evidence="1" type="ORF">CONLIGDRAFT_26712</name>
</gene>
<sequence length="209" mass="22261">MNFQYDDQECVMVDNFSATRPPQHKKANVSSQQVAGTTAALLVDALATAIQTTLHMGEAYEPDYTIDHKPPSNMSNDTTSTDATAVANVAASDMAFTTPTYVFTGKGLTESVLANHQYELQLLNPGDMGAWLEGAGARCTHLAVAGHQKKGCGRCHAPRSKPSQASDASYDFVSSPATEAGRGLDIMAAGALFNEQTFNPSIYNSHLDV</sequence>
<dbReference type="OrthoDB" id="5230936at2759"/>
<keyword evidence="2" id="KW-1185">Reference proteome</keyword>
<dbReference type="AlphaFoldDB" id="A0A1J7K3R8"/>
<evidence type="ECO:0000313" key="2">
    <source>
        <dbReference type="Proteomes" id="UP000182658"/>
    </source>
</evidence>
<reference evidence="1 2" key="1">
    <citation type="submission" date="2016-10" db="EMBL/GenBank/DDBJ databases">
        <title>Draft genome sequence of Coniochaeta ligniaria NRRL30616, a lignocellulolytic fungus for bioabatement of inhibitors in plant biomass hydrolysates.</title>
        <authorList>
            <consortium name="DOE Joint Genome Institute"/>
            <person name="Jimenez D.J."/>
            <person name="Hector R.E."/>
            <person name="Riley R."/>
            <person name="Sun H."/>
            <person name="Grigoriev I.V."/>
            <person name="Van Elsas J.D."/>
            <person name="Nichols N.N."/>
        </authorList>
    </citation>
    <scope>NUCLEOTIDE SEQUENCE [LARGE SCALE GENOMIC DNA]</scope>
    <source>
        <strain evidence="1 2">NRRL 30616</strain>
    </source>
</reference>